<reference evidence="2" key="1">
    <citation type="journal article" date="2020" name="Stud. Mycol.">
        <title>101 Dothideomycetes genomes: a test case for predicting lifestyles and emergence of pathogens.</title>
        <authorList>
            <person name="Haridas S."/>
            <person name="Albert R."/>
            <person name="Binder M."/>
            <person name="Bloem J."/>
            <person name="Labutti K."/>
            <person name="Salamov A."/>
            <person name="Andreopoulos B."/>
            <person name="Baker S."/>
            <person name="Barry K."/>
            <person name="Bills G."/>
            <person name="Bluhm B."/>
            <person name="Cannon C."/>
            <person name="Castanera R."/>
            <person name="Culley D."/>
            <person name="Daum C."/>
            <person name="Ezra D."/>
            <person name="Gonzalez J."/>
            <person name="Henrissat B."/>
            <person name="Kuo A."/>
            <person name="Liang C."/>
            <person name="Lipzen A."/>
            <person name="Lutzoni F."/>
            <person name="Magnuson J."/>
            <person name="Mondo S."/>
            <person name="Nolan M."/>
            <person name="Ohm R."/>
            <person name="Pangilinan J."/>
            <person name="Park H.-J."/>
            <person name="Ramirez L."/>
            <person name="Alfaro M."/>
            <person name="Sun H."/>
            <person name="Tritt A."/>
            <person name="Yoshinaga Y."/>
            <person name="Zwiers L.-H."/>
            <person name="Turgeon B."/>
            <person name="Goodwin S."/>
            <person name="Spatafora J."/>
            <person name="Crous P."/>
            <person name="Grigoriev I."/>
        </authorList>
    </citation>
    <scope>NUCLEOTIDE SEQUENCE</scope>
    <source>
        <strain evidence="2">CBS 122368</strain>
    </source>
</reference>
<name>A0A6A6IYN1_9PLEO</name>
<evidence type="ECO:0000313" key="3">
    <source>
        <dbReference type="Proteomes" id="UP000800094"/>
    </source>
</evidence>
<evidence type="ECO:0000313" key="2">
    <source>
        <dbReference type="EMBL" id="KAF2254293.1"/>
    </source>
</evidence>
<dbReference type="EMBL" id="ML987190">
    <property type="protein sequence ID" value="KAF2254293.1"/>
    <property type="molecule type" value="Genomic_DNA"/>
</dbReference>
<dbReference type="Proteomes" id="UP000800094">
    <property type="component" value="Unassembled WGS sequence"/>
</dbReference>
<accession>A0A6A6IYN1</accession>
<keyword evidence="3" id="KW-1185">Reference proteome</keyword>
<gene>
    <name evidence="2" type="ORF">BU26DRAFT_500071</name>
</gene>
<dbReference type="GeneID" id="54579802"/>
<keyword evidence="1" id="KW-0732">Signal</keyword>
<protein>
    <submittedName>
        <fullName evidence="2">Uncharacterized protein</fullName>
    </submittedName>
</protein>
<feature type="chain" id="PRO_5025437608" evidence="1">
    <location>
        <begin position="20"/>
        <end position="316"/>
    </location>
</feature>
<dbReference type="OrthoDB" id="10674093at2759"/>
<dbReference type="AlphaFoldDB" id="A0A6A6IYN1"/>
<organism evidence="2 3">
    <name type="scientific">Trematosphaeria pertusa</name>
    <dbReference type="NCBI Taxonomy" id="390896"/>
    <lineage>
        <taxon>Eukaryota</taxon>
        <taxon>Fungi</taxon>
        <taxon>Dikarya</taxon>
        <taxon>Ascomycota</taxon>
        <taxon>Pezizomycotina</taxon>
        <taxon>Dothideomycetes</taxon>
        <taxon>Pleosporomycetidae</taxon>
        <taxon>Pleosporales</taxon>
        <taxon>Massarineae</taxon>
        <taxon>Trematosphaeriaceae</taxon>
        <taxon>Trematosphaeria</taxon>
    </lineage>
</organism>
<dbReference type="RefSeq" id="XP_033689297.1">
    <property type="nucleotide sequence ID" value="XM_033826472.1"/>
</dbReference>
<feature type="signal peptide" evidence="1">
    <location>
        <begin position="1"/>
        <end position="19"/>
    </location>
</feature>
<evidence type="ECO:0000256" key="1">
    <source>
        <dbReference type="SAM" id="SignalP"/>
    </source>
</evidence>
<sequence>MLLWCFRAPCLLVLSGVLAHGALYPCNADIRGINATDHITLENPFQTPTNIFSNGSGTWTWTLITKSYPVDDHNSTDLEQHLRLTIEPEADLVTEKAYLGCGAILHGISHRSRVAGQDVVGSDAVSGFCNSALAPRCQEMLLNAAKGRVFHNQFSESDSVQPDRVCDPLRNMLDFSEMSECKDEVGADWWIEPFLWAGSPLMHARCPIEPGPSNLTRSVYTWGQSSYNSTDLAAYNNLTTLIEPIITVLFVPGHKGLRDDTKWAQVHIMCLRTGRNVTQGSHPAPAQVPTSRGEATYLPFTRLLLVCFAVALSWTL</sequence>
<proteinExistence type="predicted"/>